<proteinExistence type="predicted"/>
<accession>W7DS36</accession>
<evidence type="ECO:0000259" key="2">
    <source>
        <dbReference type="Pfam" id="PF17288"/>
    </source>
</evidence>
<evidence type="ECO:0000259" key="1">
    <source>
        <dbReference type="Pfam" id="PF04466"/>
    </source>
</evidence>
<comment type="caution">
    <text evidence="3">The sequence shown here is derived from an EMBL/GenBank/DDBJ whole genome shotgun (WGS) entry which is preliminary data.</text>
</comment>
<dbReference type="Proteomes" id="UP000019241">
    <property type="component" value="Unassembled WGS sequence"/>
</dbReference>
<dbReference type="InterPro" id="IPR035413">
    <property type="entry name" value="Terminase_L_C"/>
</dbReference>
<sequence length="418" mass="49083">MTEISLAKKIGQGYNQFWHNKNFYRVVKGSRGSKKSKTIAYNLIHRLVKYPWANVLVIRRHSNTLRQSCYTELKWAIDQFGITKDFKFNQTLPEITYKPTGQKILFRGLDDPLKITSIAVDTGILAFVWIEEAYEIESANKLDTLTESIRGICEHEDAFRQVTISFNPWSEKHWLKKAFFDENPLYDDVFAMTTTYKVNEWLDDGTKARYERLYKTNPKRAKVVCDGDWGMADGLVFENFQELKEPLKPSELLEQGYQRINGIDYGYTDDPTAWIDAYVNEQEKKLYIHDEFYRYHLRIREIADCLIAKNCDDTTLMSEIDNVIIDELYDYGIYGITKVIKDRILAGIVELQDYEILVNPNCDNFLMEINNYTWKKNNVTDRYLNDPIDEFNHLIDALRYAMTALHHGVKLDFYKGDI</sequence>
<name>W7DS36_9LIST</name>
<evidence type="ECO:0000313" key="3">
    <source>
        <dbReference type="EMBL" id="EUJ64730.1"/>
    </source>
</evidence>
<dbReference type="PANTHER" id="PTHR39184">
    <property type="match status" value="1"/>
</dbReference>
<dbReference type="Gene3D" id="3.30.420.280">
    <property type="match status" value="1"/>
</dbReference>
<dbReference type="PATRIC" id="fig|1265822.4.peg.185"/>
<dbReference type="InterPro" id="IPR006437">
    <property type="entry name" value="Phage_terminase_lsu"/>
</dbReference>
<dbReference type="AlphaFoldDB" id="W7DS36"/>
<feature type="domain" description="Phage terminase large subunit C-terminal" evidence="2">
    <location>
        <begin position="264"/>
        <end position="402"/>
    </location>
</feature>
<reference evidence="3 4" key="1">
    <citation type="submission" date="2012-12" db="EMBL/GenBank/DDBJ databases">
        <title>Novel taxa of Listeriaceae from agricultural environments in the United States.</title>
        <authorList>
            <person name="den Bakker H.C."/>
            <person name="Allred A."/>
            <person name="Warchocki S."/>
            <person name="Wright E.M."/>
            <person name="Burrell A."/>
            <person name="Nightingale K.K."/>
            <person name="Kephart D."/>
            <person name="Wiedmann M."/>
        </authorList>
    </citation>
    <scope>NUCLEOTIDE SEQUENCE [LARGE SCALE GENOMIC DNA]</scope>
    <source>
        <strain evidence="3 4">FSL S10-1203</strain>
    </source>
</reference>
<dbReference type="InterPro" id="IPR027417">
    <property type="entry name" value="P-loop_NTPase"/>
</dbReference>
<dbReference type="InterPro" id="IPR035412">
    <property type="entry name" value="Terminase_L_N"/>
</dbReference>
<dbReference type="Pfam" id="PF17288">
    <property type="entry name" value="Terminase_3C"/>
    <property type="match status" value="1"/>
</dbReference>
<protein>
    <submittedName>
        <fullName evidence="3">Phage terminase, large subunit, PBSX family</fullName>
    </submittedName>
</protein>
<dbReference type="NCBIfam" id="TIGR01547">
    <property type="entry name" value="phage_term_2"/>
    <property type="match status" value="1"/>
</dbReference>
<gene>
    <name evidence="3" type="ORF">MCOL2_00900</name>
</gene>
<evidence type="ECO:0000313" key="4">
    <source>
        <dbReference type="Proteomes" id="UP000019241"/>
    </source>
</evidence>
<dbReference type="RefSeq" id="WP_036061785.1">
    <property type="nucleotide sequence ID" value="NZ_AODM01000005.1"/>
</dbReference>
<dbReference type="Gene3D" id="3.40.50.300">
    <property type="entry name" value="P-loop containing nucleotide triphosphate hydrolases"/>
    <property type="match status" value="1"/>
</dbReference>
<organism evidence="3 4">
    <name type="scientific">Listeria fleischmannii FSL S10-1203</name>
    <dbReference type="NCBI Taxonomy" id="1265822"/>
    <lineage>
        <taxon>Bacteria</taxon>
        <taxon>Bacillati</taxon>
        <taxon>Bacillota</taxon>
        <taxon>Bacilli</taxon>
        <taxon>Bacillales</taxon>
        <taxon>Listeriaceae</taxon>
        <taxon>Listeria</taxon>
    </lineage>
</organism>
<dbReference type="Pfam" id="PF04466">
    <property type="entry name" value="Terminase_3"/>
    <property type="match status" value="1"/>
</dbReference>
<feature type="domain" description="Phage terminase large subunit N-terminal" evidence="1">
    <location>
        <begin position="22"/>
        <end position="227"/>
    </location>
</feature>
<dbReference type="PANTHER" id="PTHR39184:SF1">
    <property type="entry name" value="PBSX PHAGE TERMINASE LARGE SUBUNIT"/>
    <property type="match status" value="1"/>
</dbReference>
<dbReference type="InterPro" id="IPR052380">
    <property type="entry name" value="Viral_DNA_packaging_terminase"/>
</dbReference>
<dbReference type="EMBL" id="AODM01000005">
    <property type="protein sequence ID" value="EUJ64730.1"/>
    <property type="molecule type" value="Genomic_DNA"/>
</dbReference>